<reference evidence="2 3" key="1">
    <citation type="journal article" date="2017" name="Nat. Ecol. Evol.">
        <title>Scallop genome provides insights into evolution of bilaterian karyotype and development.</title>
        <authorList>
            <person name="Wang S."/>
            <person name="Zhang J."/>
            <person name="Jiao W."/>
            <person name="Li J."/>
            <person name="Xun X."/>
            <person name="Sun Y."/>
            <person name="Guo X."/>
            <person name="Huan P."/>
            <person name="Dong B."/>
            <person name="Zhang L."/>
            <person name="Hu X."/>
            <person name="Sun X."/>
            <person name="Wang J."/>
            <person name="Zhao C."/>
            <person name="Wang Y."/>
            <person name="Wang D."/>
            <person name="Huang X."/>
            <person name="Wang R."/>
            <person name="Lv J."/>
            <person name="Li Y."/>
            <person name="Zhang Z."/>
            <person name="Liu B."/>
            <person name="Lu W."/>
            <person name="Hui Y."/>
            <person name="Liang J."/>
            <person name="Zhou Z."/>
            <person name="Hou R."/>
            <person name="Li X."/>
            <person name="Liu Y."/>
            <person name="Li H."/>
            <person name="Ning X."/>
            <person name="Lin Y."/>
            <person name="Zhao L."/>
            <person name="Xing Q."/>
            <person name="Dou J."/>
            <person name="Li Y."/>
            <person name="Mao J."/>
            <person name="Guo H."/>
            <person name="Dou H."/>
            <person name="Li T."/>
            <person name="Mu C."/>
            <person name="Jiang W."/>
            <person name="Fu Q."/>
            <person name="Fu X."/>
            <person name="Miao Y."/>
            <person name="Liu J."/>
            <person name="Yu Q."/>
            <person name="Li R."/>
            <person name="Liao H."/>
            <person name="Li X."/>
            <person name="Kong Y."/>
            <person name="Jiang Z."/>
            <person name="Chourrout D."/>
            <person name="Li R."/>
            <person name="Bao Z."/>
        </authorList>
    </citation>
    <scope>NUCLEOTIDE SEQUENCE [LARGE SCALE GENOMIC DNA]</scope>
    <source>
        <strain evidence="2 3">PY_sf001</strain>
    </source>
</reference>
<accession>A0A210QC93</accession>
<evidence type="ECO:0000313" key="2">
    <source>
        <dbReference type="EMBL" id="OWF46376.1"/>
    </source>
</evidence>
<name>A0A210QC93_MIZYE</name>
<evidence type="ECO:0000313" key="3">
    <source>
        <dbReference type="Proteomes" id="UP000242188"/>
    </source>
</evidence>
<proteinExistence type="predicted"/>
<keyword evidence="2" id="KW-0675">Receptor</keyword>
<keyword evidence="1" id="KW-0732">Signal</keyword>
<keyword evidence="3" id="KW-1185">Reference proteome</keyword>
<feature type="signal peptide" evidence="1">
    <location>
        <begin position="1"/>
        <end position="22"/>
    </location>
</feature>
<dbReference type="SUPFAM" id="SSF63825">
    <property type="entry name" value="YWTD domain"/>
    <property type="match status" value="1"/>
</dbReference>
<evidence type="ECO:0000256" key="1">
    <source>
        <dbReference type="SAM" id="SignalP"/>
    </source>
</evidence>
<dbReference type="EMBL" id="NEDP02004192">
    <property type="protein sequence ID" value="OWF46376.1"/>
    <property type="molecule type" value="Genomic_DNA"/>
</dbReference>
<dbReference type="AlphaFoldDB" id="A0A210QC93"/>
<feature type="chain" id="PRO_5013324246" evidence="1">
    <location>
        <begin position="23"/>
        <end position="84"/>
    </location>
</feature>
<protein>
    <submittedName>
        <fullName evidence="2">Low-density lipoprotein receptor-related protein 2</fullName>
    </submittedName>
</protein>
<gene>
    <name evidence="2" type="ORF">KP79_PYT09301</name>
</gene>
<dbReference type="Proteomes" id="UP000242188">
    <property type="component" value="Unassembled WGS sequence"/>
</dbReference>
<dbReference type="InterPro" id="IPR011042">
    <property type="entry name" value="6-blade_b-propeller_TolB-like"/>
</dbReference>
<dbReference type="OrthoDB" id="6150365at2759"/>
<sequence length="84" mass="9718">MKSLYWLIGLVAVLLVISTVTCVPDNGIRPYLLWADRSHIRSLQIDTLLEQIVFGNMSNVIAIDFDYHDGYLFWTDVISNQLFR</sequence>
<keyword evidence="2" id="KW-0449">Lipoprotein</keyword>
<comment type="caution">
    <text evidence="2">The sequence shown here is derived from an EMBL/GenBank/DDBJ whole genome shotgun (WGS) entry which is preliminary data.</text>
</comment>
<organism evidence="2 3">
    <name type="scientific">Mizuhopecten yessoensis</name>
    <name type="common">Japanese scallop</name>
    <name type="synonym">Patinopecten yessoensis</name>
    <dbReference type="NCBI Taxonomy" id="6573"/>
    <lineage>
        <taxon>Eukaryota</taxon>
        <taxon>Metazoa</taxon>
        <taxon>Spiralia</taxon>
        <taxon>Lophotrochozoa</taxon>
        <taxon>Mollusca</taxon>
        <taxon>Bivalvia</taxon>
        <taxon>Autobranchia</taxon>
        <taxon>Pteriomorphia</taxon>
        <taxon>Pectinida</taxon>
        <taxon>Pectinoidea</taxon>
        <taxon>Pectinidae</taxon>
        <taxon>Mizuhopecten</taxon>
    </lineage>
</organism>
<dbReference type="Gene3D" id="2.120.10.30">
    <property type="entry name" value="TolB, C-terminal domain"/>
    <property type="match status" value="1"/>
</dbReference>